<keyword evidence="7" id="KW-1185">Reference proteome</keyword>
<evidence type="ECO:0000313" key="5">
    <source>
        <dbReference type="EMBL" id="CAD9720290.1"/>
    </source>
</evidence>
<dbReference type="AlphaFoldDB" id="A0A5B8MYH1"/>
<dbReference type="UniPathway" id="UPA00078"/>
<reference evidence="5" key="2">
    <citation type="submission" date="2021-01" db="EMBL/GenBank/DDBJ databases">
        <authorList>
            <person name="Corre E."/>
            <person name="Pelletier E."/>
            <person name="Niang G."/>
            <person name="Scheremetjew M."/>
            <person name="Finn R."/>
            <person name="Kale V."/>
            <person name="Holt S."/>
            <person name="Cochrane G."/>
            <person name="Meng A."/>
            <person name="Brown T."/>
            <person name="Cohen L."/>
        </authorList>
    </citation>
    <scope>NUCLEOTIDE SEQUENCE</scope>
    <source>
        <strain evidence="5">CCMP1205</strain>
    </source>
</reference>
<dbReference type="STRING" id="1764295.A0A5B8MYH1"/>
<evidence type="ECO:0000256" key="1">
    <source>
        <dbReference type="ARBA" id="ARBA00004173"/>
    </source>
</evidence>
<keyword evidence="4" id="KW-0663">Pyridoxal phosphate</keyword>
<dbReference type="InterPro" id="IPR049704">
    <property type="entry name" value="Aminotrans_3_PPA_site"/>
</dbReference>
<evidence type="ECO:0000313" key="6">
    <source>
        <dbReference type="EMBL" id="QDZ24434.1"/>
    </source>
</evidence>
<dbReference type="HAMAP" id="MF_00336">
    <property type="entry name" value="BioD"/>
    <property type="match status" value="1"/>
</dbReference>
<dbReference type="GO" id="GO:0004015">
    <property type="term" value="F:adenosylmethionine-8-amino-7-oxononanoate transaminase activity"/>
    <property type="evidence" value="ECO:0007669"/>
    <property type="project" value="TreeGrafter"/>
</dbReference>
<reference evidence="6 7" key="1">
    <citation type="submission" date="2018-07" db="EMBL/GenBank/DDBJ databases">
        <title>The complete nuclear genome of the prasinophyte Chloropicon primus (CCMP1205).</title>
        <authorList>
            <person name="Pombert J.-F."/>
            <person name="Otis C."/>
            <person name="Turmel M."/>
            <person name="Lemieux C."/>
        </authorList>
    </citation>
    <scope>NUCLEOTIDE SEQUENCE [LARGE SCALE GENOMIC DNA]</scope>
    <source>
        <strain evidence="6 7">CCMP1205</strain>
    </source>
</reference>
<dbReference type="InterPro" id="IPR015422">
    <property type="entry name" value="PyrdxlP-dep_Trfase_small"/>
</dbReference>
<keyword evidence="2" id="KW-0032">Aminotransferase</keyword>
<keyword evidence="3" id="KW-0808">Transferase</keyword>
<dbReference type="OrthoDB" id="425114at2759"/>
<dbReference type="GO" id="GO:0009102">
    <property type="term" value="P:biotin biosynthetic process"/>
    <property type="evidence" value="ECO:0007669"/>
    <property type="project" value="UniProtKB-UniPathway"/>
</dbReference>
<protein>
    <submittedName>
        <fullName evidence="6">ATP-dependent dethiobiotin synthetase BioD</fullName>
    </submittedName>
</protein>
<accession>A0A5B8MYH1</accession>
<dbReference type="PANTHER" id="PTHR42684:SF3">
    <property type="entry name" value="ADENOSYLMETHIONINE-8-AMINO-7-OXONONANOATE AMINOTRANSFERASE"/>
    <property type="match status" value="1"/>
</dbReference>
<dbReference type="InterPro" id="IPR015424">
    <property type="entry name" value="PyrdxlP-dep_Trfase"/>
</dbReference>
<evidence type="ECO:0000256" key="4">
    <source>
        <dbReference type="ARBA" id="ARBA00022898"/>
    </source>
</evidence>
<evidence type="ECO:0000256" key="3">
    <source>
        <dbReference type="ARBA" id="ARBA00022679"/>
    </source>
</evidence>
<name>A0A5B8MYH1_9CHLO</name>
<dbReference type="PANTHER" id="PTHR42684">
    <property type="entry name" value="ADENOSYLMETHIONINE-8-AMINO-7-OXONONANOATE AMINOTRANSFERASE"/>
    <property type="match status" value="1"/>
</dbReference>
<dbReference type="GO" id="GO:0000287">
    <property type="term" value="F:magnesium ion binding"/>
    <property type="evidence" value="ECO:0007669"/>
    <property type="project" value="InterPro"/>
</dbReference>
<dbReference type="GO" id="GO:0004141">
    <property type="term" value="F:dethiobiotin synthase activity"/>
    <property type="evidence" value="ECO:0007669"/>
    <property type="project" value="InterPro"/>
</dbReference>
<dbReference type="Gene3D" id="3.40.50.300">
    <property type="entry name" value="P-loop containing nucleotide triphosphate hydrolases"/>
    <property type="match status" value="1"/>
</dbReference>
<sequence>MATGGRLAVRLIWGSNTDVGKTLVSCALSSAARRLRVPVRYLKPIQTGVSGNVWEMDGARVARALGAGHDVGSHALAAVAGIAGGEGEGGGGGTSASAFASAATLFGWRNPVSPHLAVEMEGRLVPDGDVVRAIRLQEEAFRRELRDSNLDGLMLVEIAGGPLSPGPSGTLLADLLRPLRYPGILVGSAALGGITGTLSAKESIEIRGFDLSHLLILEDGEKGLNNKEALEGHVAGSEVEVRRMTPLESKTCVTDGEDYVRELEEWLSLTGTRAEAEVVVKDVMDAHLRKVGEMESLKAEALRTFWYPFVQHKALDEGEIMVIDSKEGHQFTTFDGEKGCLAPQFDACASWWTQGPDLQMQMEMAKKLGYAASRFGHVIFPTNVHEPVLRCTRNLLRGPGQGWASRVFYSDNGSTAIEVALKMAFRKYLVDRLGPDCLGDEDVEFDFGGVSVVTQRHGYHGDTLACMNAVEKSVFNGPVQFPWNVQQCVPLQPAYLKQKGGTWSIEVDDGRLVVETPFKSLTDFFDDDIRDFFDQDAELRGLYNEVIRDELEGHDNLGALLIEPVCQGAGGMKFIDPLWQRELVSYCRGRGIPVIFDEIFVGLYRFGYESVKDLLGIDPDIACYGKLLTGGAVPLGVTLAGEDVFDCFLDDSKTNALLHGHSYTAHPIGCSAANFAFDRYNAILKVDEGSRIYWDEDLTAEISKAARVENAVALGTVLAVELSGEQGYNSTASADLVQLLRDRGVYSRPLGNVVYFMCSPFSTKHESCDDLLGLLLELLR</sequence>
<dbReference type="InterPro" id="IPR015421">
    <property type="entry name" value="PyrdxlP-dep_Trfase_major"/>
</dbReference>
<dbReference type="CDD" id="cd03109">
    <property type="entry name" value="DTBS"/>
    <property type="match status" value="1"/>
</dbReference>
<dbReference type="Gene3D" id="3.90.1150.10">
    <property type="entry name" value="Aspartate Aminotransferase, domain 1"/>
    <property type="match status" value="2"/>
</dbReference>
<dbReference type="GO" id="GO:0005739">
    <property type="term" value="C:mitochondrion"/>
    <property type="evidence" value="ECO:0007669"/>
    <property type="project" value="UniProtKB-SubCell"/>
</dbReference>
<dbReference type="PROSITE" id="PS00600">
    <property type="entry name" value="AA_TRANSFER_CLASS_3"/>
    <property type="match status" value="1"/>
</dbReference>
<dbReference type="InterPro" id="IPR027417">
    <property type="entry name" value="P-loop_NTPase"/>
</dbReference>
<evidence type="ECO:0000313" key="7">
    <source>
        <dbReference type="Proteomes" id="UP000316726"/>
    </source>
</evidence>
<dbReference type="SUPFAM" id="SSF53383">
    <property type="entry name" value="PLP-dependent transferases"/>
    <property type="match status" value="1"/>
</dbReference>
<dbReference type="SUPFAM" id="SSF52540">
    <property type="entry name" value="P-loop containing nucleoside triphosphate hydrolases"/>
    <property type="match status" value="1"/>
</dbReference>
<dbReference type="EMBL" id="HBHL01013933">
    <property type="protein sequence ID" value="CAD9720290.1"/>
    <property type="molecule type" value="Transcribed_RNA"/>
</dbReference>
<organism evidence="6 7">
    <name type="scientific">Chloropicon primus</name>
    <dbReference type="NCBI Taxonomy" id="1764295"/>
    <lineage>
        <taxon>Eukaryota</taxon>
        <taxon>Viridiplantae</taxon>
        <taxon>Chlorophyta</taxon>
        <taxon>Chloropicophyceae</taxon>
        <taxon>Chloropicales</taxon>
        <taxon>Chloropicaceae</taxon>
        <taxon>Chloropicon</taxon>
    </lineage>
</organism>
<proteinExistence type="inferred from homology"/>
<comment type="subcellular location">
    <subcellularLocation>
        <location evidence="1">Mitochondrion</location>
    </subcellularLocation>
</comment>
<evidence type="ECO:0000256" key="2">
    <source>
        <dbReference type="ARBA" id="ARBA00022576"/>
    </source>
</evidence>
<dbReference type="EMBL" id="CP031046">
    <property type="protein sequence ID" value="QDZ24434.1"/>
    <property type="molecule type" value="Genomic_DNA"/>
</dbReference>
<dbReference type="Pfam" id="PF00202">
    <property type="entry name" value="Aminotran_3"/>
    <property type="match status" value="1"/>
</dbReference>
<dbReference type="GO" id="GO:0030170">
    <property type="term" value="F:pyridoxal phosphate binding"/>
    <property type="evidence" value="ECO:0007669"/>
    <property type="project" value="InterPro"/>
</dbReference>
<gene>
    <name evidence="6" type="ORF">A3770_13p69520</name>
    <name evidence="5" type="ORF">CPRI1469_LOCUS9156</name>
</gene>
<dbReference type="Proteomes" id="UP000316726">
    <property type="component" value="Chromosome 13"/>
</dbReference>
<dbReference type="GO" id="GO:0005524">
    <property type="term" value="F:ATP binding"/>
    <property type="evidence" value="ECO:0007669"/>
    <property type="project" value="InterPro"/>
</dbReference>
<dbReference type="InterPro" id="IPR005814">
    <property type="entry name" value="Aminotrans_3"/>
</dbReference>
<dbReference type="Gene3D" id="3.40.640.10">
    <property type="entry name" value="Type I PLP-dependent aspartate aminotransferase-like (Major domain)"/>
    <property type="match status" value="1"/>
</dbReference>
<dbReference type="InterPro" id="IPR004472">
    <property type="entry name" value="DTB_synth_BioD"/>
</dbReference>